<keyword evidence="6" id="KW-1185">Reference proteome</keyword>
<feature type="region of interest" description="Disordered" evidence="2">
    <location>
        <begin position="175"/>
        <end position="228"/>
    </location>
</feature>
<comment type="caution">
    <text evidence="5">The sequence shown here is derived from an EMBL/GenBank/DDBJ whole genome shotgun (WGS) entry which is preliminary data.</text>
</comment>
<dbReference type="InterPro" id="IPR045328">
    <property type="entry name" value="Kre9/Knh1"/>
</dbReference>
<feature type="region of interest" description="Disordered" evidence="2">
    <location>
        <begin position="250"/>
        <end position="269"/>
    </location>
</feature>
<feature type="chain" id="PRO_5034412054" description="Yeast cell wall synthesis Kre9/Knh1-like N-terminal domain-containing protein" evidence="3">
    <location>
        <begin position="23"/>
        <end position="297"/>
    </location>
</feature>
<accession>A0A8H5CWR4</accession>
<proteinExistence type="predicted"/>
<dbReference type="InterPro" id="IPR018466">
    <property type="entry name" value="Kre9/Knh1-like_N"/>
</dbReference>
<evidence type="ECO:0000313" key="6">
    <source>
        <dbReference type="Proteomes" id="UP000559027"/>
    </source>
</evidence>
<dbReference type="GO" id="GO:0006078">
    <property type="term" value="P:(1-&gt;6)-beta-D-glucan biosynthetic process"/>
    <property type="evidence" value="ECO:0007669"/>
    <property type="project" value="InterPro"/>
</dbReference>
<sequence length="297" mass="30207">MLPVVNFFLTLLAFEYFLCVQAGLWIVDPKQGSVCHGGEPCTVTWLDDGSHPLLSEIGVITAGLYTGNQKLVQTIKPVDVSREHSLIFTPMPAAGPNSDTYYISFISTSAQQNNSLPYAAFSPFFRLDKMTGSFESPNPTAILPIPIPSSINTSNKPTTSDDVLSTITIGTISSSSTSRLSSTTTTSTGSPSSPTTTSASGSTIQASSSSPSSTTSTPISSLNSVPSLGPSGLTTTVLPTFTLSSASLSSGAAVSGSTSPSSTLGSSNTSGALSAGLTRGAGISIALASVAGLFLVL</sequence>
<evidence type="ECO:0000256" key="3">
    <source>
        <dbReference type="SAM" id="SignalP"/>
    </source>
</evidence>
<evidence type="ECO:0000313" key="5">
    <source>
        <dbReference type="EMBL" id="KAF5348789.1"/>
    </source>
</evidence>
<organism evidence="5 6">
    <name type="scientific">Leucocoprinus leucothites</name>
    <dbReference type="NCBI Taxonomy" id="201217"/>
    <lineage>
        <taxon>Eukaryota</taxon>
        <taxon>Fungi</taxon>
        <taxon>Dikarya</taxon>
        <taxon>Basidiomycota</taxon>
        <taxon>Agaricomycotina</taxon>
        <taxon>Agaricomycetes</taxon>
        <taxon>Agaricomycetidae</taxon>
        <taxon>Agaricales</taxon>
        <taxon>Agaricineae</taxon>
        <taxon>Agaricaceae</taxon>
        <taxon>Leucocoprinus</taxon>
    </lineage>
</organism>
<dbReference type="PANTHER" id="PTHR28154:SF1">
    <property type="entry name" value="CELL WALL SYNTHESIS PROTEIN KNH1-RELATED"/>
    <property type="match status" value="1"/>
</dbReference>
<gene>
    <name evidence="5" type="ORF">D9756_009763</name>
</gene>
<dbReference type="Pfam" id="PF10342">
    <property type="entry name" value="Kre9_KNH"/>
    <property type="match status" value="1"/>
</dbReference>
<evidence type="ECO:0000256" key="1">
    <source>
        <dbReference type="ARBA" id="ARBA00022729"/>
    </source>
</evidence>
<evidence type="ECO:0000259" key="4">
    <source>
        <dbReference type="Pfam" id="PF10342"/>
    </source>
</evidence>
<protein>
    <recommendedName>
        <fullName evidence="4">Yeast cell wall synthesis Kre9/Knh1-like N-terminal domain-containing protein</fullName>
    </recommendedName>
</protein>
<evidence type="ECO:0000256" key="2">
    <source>
        <dbReference type="SAM" id="MobiDB-lite"/>
    </source>
</evidence>
<dbReference type="EMBL" id="JAACJO010000018">
    <property type="protein sequence ID" value="KAF5348789.1"/>
    <property type="molecule type" value="Genomic_DNA"/>
</dbReference>
<dbReference type="GO" id="GO:0042546">
    <property type="term" value="P:cell wall biogenesis"/>
    <property type="evidence" value="ECO:0007669"/>
    <property type="project" value="InterPro"/>
</dbReference>
<feature type="signal peptide" evidence="3">
    <location>
        <begin position="1"/>
        <end position="22"/>
    </location>
</feature>
<feature type="compositionally biased region" description="Low complexity" evidence="2">
    <location>
        <begin position="175"/>
        <end position="221"/>
    </location>
</feature>
<dbReference type="PANTHER" id="PTHR28154">
    <property type="entry name" value="CELL WALL SYNTHESIS PROTEIN KNH1-RELATED"/>
    <property type="match status" value="1"/>
</dbReference>
<dbReference type="OrthoDB" id="2432613at2759"/>
<feature type="domain" description="Yeast cell wall synthesis Kre9/Knh1-like N-terminal" evidence="4">
    <location>
        <begin position="29"/>
        <end position="118"/>
    </location>
</feature>
<name>A0A8H5CWR4_9AGAR</name>
<reference evidence="5 6" key="1">
    <citation type="journal article" date="2020" name="ISME J.">
        <title>Uncovering the hidden diversity of litter-decomposition mechanisms in mushroom-forming fungi.</title>
        <authorList>
            <person name="Floudas D."/>
            <person name="Bentzer J."/>
            <person name="Ahren D."/>
            <person name="Johansson T."/>
            <person name="Persson P."/>
            <person name="Tunlid A."/>
        </authorList>
    </citation>
    <scope>NUCLEOTIDE SEQUENCE [LARGE SCALE GENOMIC DNA]</scope>
    <source>
        <strain evidence="5 6">CBS 146.42</strain>
    </source>
</reference>
<keyword evidence="1 3" id="KW-0732">Signal</keyword>
<dbReference type="AlphaFoldDB" id="A0A8H5CWR4"/>
<dbReference type="Proteomes" id="UP000559027">
    <property type="component" value="Unassembled WGS sequence"/>
</dbReference>